<dbReference type="Proteomes" id="UP000593564">
    <property type="component" value="Unassembled WGS sequence"/>
</dbReference>
<proteinExistence type="predicted"/>
<keyword evidence="2" id="KW-1185">Reference proteome</keyword>
<comment type="caution">
    <text evidence="1">The sequence shown here is derived from an EMBL/GenBank/DDBJ whole genome shotgun (WGS) entry which is preliminary data.</text>
</comment>
<protein>
    <submittedName>
        <fullName evidence="1">Uncharacterized protein</fullName>
    </submittedName>
</protein>
<name>A0A7J7H509_CAMSI</name>
<dbReference type="EMBL" id="JACBKZ010000006">
    <property type="protein sequence ID" value="KAF5947301.1"/>
    <property type="molecule type" value="Genomic_DNA"/>
</dbReference>
<reference evidence="1 2" key="2">
    <citation type="submission" date="2020-07" db="EMBL/GenBank/DDBJ databases">
        <title>Genome assembly of wild tea tree DASZ reveals pedigree and selection history of tea varieties.</title>
        <authorList>
            <person name="Zhang W."/>
        </authorList>
    </citation>
    <scope>NUCLEOTIDE SEQUENCE [LARGE SCALE GENOMIC DNA]</scope>
    <source>
        <strain evidence="2">cv. G240</strain>
        <tissue evidence="1">Leaf</tissue>
    </source>
</reference>
<evidence type="ECO:0000313" key="2">
    <source>
        <dbReference type="Proteomes" id="UP000593564"/>
    </source>
</evidence>
<reference evidence="2" key="1">
    <citation type="journal article" date="2020" name="Nat. Commun.">
        <title>Genome assembly of wild tea tree DASZ reveals pedigree and selection history of tea varieties.</title>
        <authorList>
            <person name="Zhang W."/>
            <person name="Zhang Y."/>
            <person name="Qiu H."/>
            <person name="Guo Y."/>
            <person name="Wan H."/>
            <person name="Zhang X."/>
            <person name="Scossa F."/>
            <person name="Alseekh S."/>
            <person name="Zhang Q."/>
            <person name="Wang P."/>
            <person name="Xu L."/>
            <person name="Schmidt M.H."/>
            <person name="Jia X."/>
            <person name="Li D."/>
            <person name="Zhu A."/>
            <person name="Guo F."/>
            <person name="Chen W."/>
            <person name="Ni D."/>
            <person name="Usadel B."/>
            <person name="Fernie A.R."/>
            <person name="Wen W."/>
        </authorList>
    </citation>
    <scope>NUCLEOTIDE SEQUENCE [LARGE SCALE GENOMIC DNA]</scope>
    <source>
        <strain evidence="2">cv. G240</strain>
    </source>
</reference>
<accession>A0A7J7H509</accession>
<gene>
    <name evidence="1" type="ORF">HYC85_013258</name>
</gene>
<organism evidence="1 2">
    <name type="scientific">Camellia sinensis</name>
    <name type="common">Tea plant</name>
    <name type="synonym">Thea sinensis</name>
    <dbReference type="NCBI Taxonomy" id="4442"/>
    <lineage>
        <taxon>Eukaryota</taxon>
        <taxon>Viridiplantae</taxon>
        <taxon>Streptophyta</taxon>
        <taxon>Embryophyta</taxon>
        <taxon>Tracheophyta</taxon>
        <taxon>Spermatophyta</taxon>
        <taxon>Magnoliopsida</taxon>
        <taxon>eudicotyledons</taxon>
        <taxon>Gunneridae</taxon>
        <taxon>Pentapetalae</taxon>
        <taxon>asterids</taxon>
        <taxon>Ericales</taxon>
        <taxon>Theaceae</taxon>
        <taxon>Camellia</taxon>
    </lineage>
</organism>
<evidence type="ECO:0000313" key="1">
    <source>
        <dbReference type="EMBL" id="KAF5947301.1"/>
    </source>
</evidence>
<sequence length="194" mass="22581">MVSDLDCFISPLSLCAGKIPQDGTFDQPAPLRWLKGCMKAHTCCLLPKWYLSDAHFCLVGIPRGLAGELLSIGMVRWMLVESCHPNWGYVERLMDDVSHRLNDDALLLTEQLELRWWVHSLVKYCKWYYEASVDYTRPIEVFLAPPAACFHPKRKDQIMKFNKYSLIFRCYDLIRQRSAPLPLPEFRSRNIDVV</sequence>
<dbReference type="AlphaFoldDB" id="A0A7J7H509"/>